<evidence type="ECO:0000313" key="2">
    <source>
        <dbReference type="Proteomes" id="UP000184233"/>
    </source>
</evidence>
<dbReference type="EMBL" id="MKVH01000025">
    <property type="protein sequence ID" value="OJX56275.1"/>
    <property type="molecule type" value="Genomic_DNA"/>
</dbReference>
<reference evidence="1 2" key="1">
    <citation type="submission" date="2016-09" db="EMBL/GenBank/DDBJ databases">
        <title>Genome-resolved meta-omics ties microbial dynamics to process performance in biotechnology for thiocyanate degradation.</title>
        <authorList>
            <person name="Kantor R.S."/>
            <person name="Huddy R.J."/>
            <person name="Iyer R."/>
            <person name="Thomas B.C."/>
            <person name="Brown C.T."/>
            <person name="Anantharaman K."/>
            <person name="Tringe S."/>
            <person name="Hettich R.L."/>
            <person name="Harrison S.T."/>
            <person name="Banfield J.F."/>
        </authorList>
    </citation>
    <scope>NUCLEOTIDE SEQUENCE [LARGE SCALE GENOMIC DNA]</scope>
    <source>
        <strain evidence="1">59-99</strain>
    </source>
</reference>
<gene>
    <name evidence="1" type="ORF">BGO89_13125</name>
</gene>
<evidence type="ECO:0000313" key="1">
    <source>
        <dbReference type="EMBL" id="OJX56275.1"/>
    </source>
</evidence>
<organism evidence="1 2">
    <name type="scientific">Candidatus Kapaibacterium thiocyanatum</name>
    <dbReference type="NCBI Taxonomy" id="1895771"/>
    <lineage>
        <taxon>Bacteria</taxon>
        <taxon>Pseudomonadati</taxon>
        <taxon>Candidatus Kapaibacteriota</taxon>
        <taxon>Candidatus Kapaibacteriia</taxon>
        <taxon>Candidatus Kapaibacteriales</taxon>
        <taxon>Candidatus Kapaibacteriaceae</taxon>
        <taxon>Candidatus Kapaibacterium</taxon>
    </lineage>
</organism>
<dbReference type="Proteomes" id="UP000184233">
    <property type="component" value="Unassembled WGS sequence"/>
</dbReference>
<name>A0A1M3KV28_9BACT</name>
<comment type="caution">
    <text evidence="1">The sequence shown here is derived from an EMBL/GenBank/DDBJ whole genome shotgun (WGS) entry which is preliminary data.</text>
</comment>
<proteinExistence type="predicted"/>
<accession>A0A1M3KV28</accession>
<dbReference type="AlphaFoldDB" id="A0A1M3KV28"/>
<sequence length="252" mass="25985">MDGGHTILTWATVLLLSVSSLAGQSCTGVTALTTMEAVTRSAAPTLSDDVLSISATPLPYGIAGLTSSSILLTHAGSLHGAGWLTGRTGGGWTDLAANVLVSHPFTDFTTCAATLHGTLAGARGFPFVASLGLSVGIRTILDGTWEYAAMIRDVVMFPRGREPSFIVGAGRHMTASWSLAFDATVVPGTGLGLSISTRHLPDTTFLVRGELSARPISIAVAGALRLTGGPLIGLELRHVELLGVRPSITVEL</sequence>
<protein>
    <submittedName>
        <fullName evidence="1">Uncharacterized protein</fullName>
    </submittedName>
</protein>
<dbReference type="STRING" id="1895771.BGO89_13125"/>